<sequence>MDSIEFLNLIAQTVYDKKGANILGLDIRGLSSLTDFFIIAEGGVDRHVKAIANTVREEALKVGIHPIMVEGEESGDWCVLDFGEVIVHLFVPQQRLKYALEELWSEGKIVDLKIESLPKVS</sequence>
<gene>
    <name evidence="2" type="primary">rsfS</name>
    <name evidence="3" type="ORF">ELAC_1166</name>
</gene>
<dbReference type="GO" id="GO:0042256">
    <property type="term" value="P:cytosolic ribosome assembly"/>
    <property type="evidence" value="ECO:0007669"/>
    <property type="project" value="UniProtKB-UniRule"/>
</dbReference>
<proteinExistence type="inferred from homology"/>
<keyword evidence="2" id="KW-0963">Cytoplasm</keyword>
<dbReference type="GO" id="GO:0005737">
    <property type="term" value="C:cytoplasm"/>
    <property type="evidence" value="ECO:0007669"/>
    <property type="project" value="UniProtKB-SubCell"/>
</dbReference>
<organism evidence="3 4">
    <name type="scientific">Estrella lausannensis</name>
    <dbReference type="NCBI Taxonomy" id="483423"/>
    <lineage>
        <taxon>Bacteria</taxon>
        <taxon>Pseudomonadati</taxon>
        <taxon>Chlamydiota</taxon>
        <taxon>Chlamydiia</taxon>
        <taxon>Parachlamydiales</taxon>
        <taxon>Candidatus Criblamydiaceae</taxon>
        <taxon>Estrella</taxon>
    </lineage>
</organism>
<comment type="subunit">
    <text evidence="2">Interacts with ribosomal protein uL14 (rplN).</text>
</comment>
<dbReference type="GO" id="GO:0017148">
    <property type="term" value="P:negative regulation of translation"/>
    <property type="evidence" value="ECO:0007669"/>
    <property type="project" value="UniProtKB-UniRule"/>
</dbReference>
<comment type="subcellular location">
    <subcellularLocation>
        <location evidence="2">Cytoplasm</location>
    </subcellularLocation>
</comment>
<dbReference type="PANTHER" id="PTHR21043">
    <property type="entry name" value="IOJAP SUPERFAMILY ORTHOLOG"/>
    <property type="match status" value="1"/>
</dbReference>
<evidence type="ECO:0000313" key="4">
    <source>
        <dbReference type="Proteomes" id="UP000220251"/>
    </source>
</evidence>
<dbReference type="InterPro" id="IPR004394">
    <property type="entry name" value="Iojap/RsfS/C7orf30"/>
</dbReference>
<evidence type="ECO:0000256" key="2">
    <source>
        <dbReference type="HAMAP-Rule" id="MF_01477"/>
    </source>
</evidence>
<dbReference type="EMBL" id="CWGJ01000012">
    <property type="protein sequence ID" value="CRX38509.1"/>
    <property type="molecule type" value="Genomic_DNA"/>
</dbReference>
<keyword evidence="4" id="KW-1185">Reference proteome</keyword>
<accession>A0A0H5DS09</accession>
<dbReference type="RefSeq" id="WP_098038450.1">
    <property type="nucleotide sequence ID" value="NZ_CWGJ01000012.1"/>
</dbReference>
<dbReference type="PANTHER" id="PTHR21043:SF0">
    <property type="entry name" value="MITOCHONDRIAL ASSEMBLY OF RIBOSOMAL LARGE SUBUNIT PROTEIN 1"/>
    <property type="match status" value="1"/>
</dbReference>
<comment type="function">
    <text evidence="2">Functions as a ribosomal silencing factor. Interacts with ribosomal protein uL14 (rplN), blocking formation of intersubunit bridge B8. Prevents association of the 30S and 50S ribosomal subunits and the formation of functional ribosomes, thus repressing translation.</text>
</comment>
<protein>
    <recommendedName>
        <fullName evidence="2">Ribosomal silencing factor RsfS</fullName>
    </recommendedName>
</protein>
<dbReference type="SUPFAM" id="SSF81301">
    <property type="entry name" value="Nucleotidyltransferase"/>
    <property type="match status" value="1"/>
</dbReference>
<name>A0A0H5DS09_9BACT</name>
<dbReference type="OrthoDB" id="9793681at2"/>
<evidence type="ECO:0000256" key="1">
    <source>
        <dbReference type="ARBA" id="ARBA00010574"/>
    </source>
</evidence>
<evidence type="ECO:0000313" key="3">
    <source>
        <dbReference type="EMBL" id="CRX38509.1"/>
    </source>
</evidence>
<dbReference type="Proteomes" id="UP000220251">
    <property type="component" value="Unassembled WGS sequence"/>
</dbReference>
<dbReference type="HAMAP" id="MF_01477">
    <property type="entry name" value="Iojap_RsfS"/>
    <property type="match status" value="1"/>
</dbReference>
<dbReference type="GO" id="GO:0090071">
    <property type="term" value="P:negative regulation of ribosome biogenesis"/>
    <property type="evidence" value="ECO:0007669"/>
    <property type="project" value="UniProtKB-UniRule"/>
</dbReference>
<dbReference type="InterPro" id="IPR043519">
    <property type="entry name" value="NT_sf"/>
</dbReference>
<dbReference type="AlphaFoldDB" id="A0A0H5DS09"/>
<keyword evidence="2" id="KW-0678">Repressor</keyword>
<dbReference type="Pfam" id="PF02410">
    <property type="entry name" value="RsfS"/>
    <property type="match status" value="1"/>
</dbReference>
<comment type="similarity">
    <text evidence="1 2">Belongs to the Iojap/RsfS family.</text>
</comment>
<reference evidence="4" key="1">
    <citation type="submission" date="2015-06" db="EMBL/GenBank/DDBJ databases">
        <authorList>
            <person name="Bertelli C."/>
        </authorList>
    </citation>
    <scope>NUCLEOTIDE SEQUENCE [LARGE SCALE GENOMIC DNA]</scope>
    <source>
        <strain evidence="4">CRIB-30</strain>
    </source>
</reference>
<dbReference type="Gene3D" id="3.30.460.10">
    <property type="entry name" value="Beta Polymerase, domain 2"/>
    <property type="match status" value="1"/>
</dbReference>
<dbReference type="NCBIfam" id="TIGR00090">
    <property type="entry name" value="rsfS_iojap_ybeB"/>
    <property type="match status" value="1"/>
</dbReference>
<dbReference type="GO" id="GO:0043023">
    <property type="term" value="F:ribosomal large subunit binding"/>
    <property type="evidence" value="ECO:0007669"/>
    <property type="project" value="TreeGrafter"/>
</dbReference>
<keyword evidence="2" id="KW-0810">Translation regulation</keyword>